<name>A0A1Z4KQS7_ANAVA</name>
<dbReference type="AlphaFoldDB" id="A0A1Z4KQS7"/>
<sequence>MKKGNILLITLLTASIFINGGMAKANTQSDRQEIIRRYQWMSDGCNARILAKCYAYVCVNWFSSLQSRWQFN</sequence>
<protein>
    <submittedName>
        <fullName evidence="2">Uncharacterized protein</fullName>
    </submittedName>
</protein>
<accession>A0A1Z4KQS7</accession>
<evidence type="ECO:0000313" key="2">
    <source>
        <dbReference type="EMBL" id="BAY71334.1"/>
    </source>
</evidence>
<dbReference type="Proteomes" id="UP000217507">
    <property type="component" value="Chromosome"/>
</dbReference>
<evidence type="ECO:0000256" key="1">
    <source>
        <dbReference type="SAM" id="SignalP"/>
    </source>
</evidence>
<feature type="signal peptide" evidence="1">
    <location>
        <begin position="1"/>
        <end position="25"/>
    </location>
</feature>
<feature type="chain" id="PRO_5013391901" evidence="1">
    <location>
        <begin position="26"/>
        <end position="72"/>
    </location>
</feature>
<reference evidence="2 3" key="1">
    <citation type="submission" date="2017-06" db="EMBL/GenBank/DDBJ databases">
        <title>Genome sequencing of cyanobaciteial culture collection at National Institute for Environmental Studies (NIES).</title>
        <authorList>
            <person name="Hirose Y."/>
            <person name="Shimura Y."/>
            <person name="Fujisawa T."/>
            <person name="Nakamura Y."/>
            <person name="Kawachi M."/>
        </authorList>
    </citation>
    <scope>NUCLEOTIDE SEQUENCE [LARGE SCALE GENOMIC DNA]</scope>
    <source>
        <strain evidence="2 3">NIES-23</strain>
    </source>
</reference>
<dbReference type="EMBL" id="AP018216">
    <property type="protein sequence ID" value="BAY71334.1"/>
    <property type="molecule type" value="Genomic_DNA"/>
</dbReference>
<gene>
    <name evidence="2" type="ORF">NIES23_41510</name>
</gene>
<organism evidence="2 3">
    <name type="scientific">Trichormus variabilis NIES-23</name>
    <dbReference type="NCBI Taxonomy" id="1973479"/>
    <lineage>
        <taxon>Bacteria</taxon>
        <taxon>Bacillati</taxon>
        <taxon>Cyanobacteriota</taxon>
        <taxon>Cyanophyceae</taxon>
        <taxon>Nostocales</taxon>
        <taxon>Nostocaceae</taxon>
        <taxon>Trichormus</taxon>
    </lineage>
</organism>
<proteinExistence type="predicted"/>
<keyword evidence="1" id="KW-0732">Signal</keyword>
<evidence type="ECO:0000313" key="3">
    <source>
        <dbReference type="Proteomes" id="UP000217507"/>
    </source>
</evidence>